<evidence type="ECO:0000256" key="1">
    <source>
        <dbReference type="SAM" id="MobiDB-lite"/>
    </source>
</evidence>
<evidence type="ECO:0000259" key="2">
    <source>
        <dbReference type="Pfam" id="PF13843"/>
    </source>
</evidence>
<gene>
    <name evidence="3" type="ORF">QE152_g1861</name>
</gene>
<organism evidence="3 4">
    <name type="scientific">Popillia japonica</name>
    <name type="common">Japanese beetle</name>
    <dbReference type="NCBI Taxonomy" id="7064"/>
    <lineage>
        <taxon>Eukaryota</taxon>
        <taxon>Metazoa</taxon>
        <taxon>Ecdysozoa</taxon>
        <taxon>Arthropoda</taxon>
        <taxon>Hexapoda</taxon>
        <taxon>Insecta</taxon>
        <taxon>Pterygota</taxon>
        <taxon>Neoptera</taxon>
        <taxon>Endopterygota</taxon>
        <taxon>Coleoptera</taxon>
        <taxon>Polyphaga</taxon>
        <taxon>Scarabaeiformia</taxon>
        <taxon>Scarabaeidae</taxon>
        <taxon>Rutelinae</taxon>
        <taxon>Popillia</taxon>
    </lineage>
</organism>
<sequence length="116" mass="12924">MISEDEIPQSIAICPPAEPPDAETDKDSDLSDEEVEGNIDRLPGRILCTEVIGVMLLSGYHPLPYRRLYWSSEPDVHCELISNAIRRNRFDEIMAHLHLGNSSKPLRGDYGSSASC</sequence>
<dbReference type="EMBL" id="JASPKY010000011">
    <property type="protein sequence ID" value="KAK9753703.1"/>
    <property type="molecule type" value="Genomic_DNA"/>
</dbReference>
<dbReference type="InterPro" id="IPR052638">
    <property type="entry name" value="PiggyBac_TE-derived"/>
</dbReference>
<dbReference type="AlphaFoldDB" id="A0AAW1N1D9"/>
<evidence type="ECO:0000313" key="4">
    <source>
        <dbReference type="Proteomes" id="UP001458880"/>
    </source>
</evidence>
<dbReference type="PANTHER" id="PTHR47055:SF3">
    <property type="entry name" value="PHORBOL-ESTER_DAG-TYPE DOMAIN-CONTAINING PROTEIN"/>
    <property type="match status" value="1"/>
</dbReference>
<protein>
    <submittedName>
        <fullName evidence="3">Transposase IS4</fullName>
    </submittedName>
</protein>
<keyword evidence="4" id="KW-1185">Reference proteome</keyword>
<dbReference type="Proteomes" id="UP001458880">
    <property type="component" value="Unassembled WGS sequence"/>
</dbReference>
<feature type="domain" description="PiggyBac transposable element-derived protein" evidence="2">
    <location>
        <begin position="50"/>
        <end position="104"/>
    </location>
</feature>
<dbReference type="Pfam" id="PF13843">
    <property type="entry name" value="DDE_Tnp_1_7"/>
    <property type="match status" value="1"/>
</dbReference>
<reference evidence="3 4" key="1">
    <citation type="journal article" date="2024" name="BMC Genomics">
        <title>De novo assembly and annotation of Popillia japonica's genome with initial clues to its potential as an invasive pest.</title>
        <authorList>
            <person name="Cucini C."/>
            <person name="Boschi S."/>
            <person name="Funari R."/>
            <person name="Cardaioli E."/>
            <person name="Iannotti N."/>
            <person name="Marturano G."/>
            <person name="Paoli F."/>
            <person name="Bruttini M."/>
            <person name="Carapelli A."/>
            <person name="Frati F."/>
            <person name="Nardi F."/>
        </authorList>
    </citation>
    <scope>NUCLEOTIDE SEQUENCE [LARGE SCALE GENOMIC DNA]</scope>
    <source>
        <strain evidence="3">DMR45628</strain>
    </source>
</reference>
<dbReference type="GO" id="GO:0043565">
    <property type="term" value="F:sequence-specific DNA binding"/>
    <property type="evidence" value="ECO:0007669"/>
    <property type="project" value="TreeGrafter"/>
</dbReference>
<evidence type="ECO:0000313" key="3">
    <source>
        <dbReference type="EMBL" id="KAK9753703.1"/>
    </source>
</evidence>
<name>A0AAW1N1D9_POPJA</name>
<dbReference type="PANTHER" id="PTHR47055">
    <property type="entry name" value="DDE_TNP_1_7 DOMAIN-CONTAINING PROTEIN"/>
    <property type="match status" value="1"/>
</dbReference>
<accession>A0AAW1N1D9</accession>
<feature type="region of interest" description="Disordered" evidence="1">
    <location>
        <begin position="1"/>
        <end position="37"/>
    </location>
</feature>
<proteinExistence type="predicted"/>
<comment type="caution">
    <text evidence="3">The sequence shown here is derived from an EMBL/GenBank/DDBJ whole genome shotgun (WGS) entry which is preliminary data.</text>
</comment>
<dbReference type="InterPro" id="IPR029526">
    <property type="entry name" value="PGBD"/>
</dbReference>